<evidence type="ECO:0000256" key="3">
    <source>
        <dbReference type="SAM" id="Coils"/>
    </source>
</evidence>
<dbReference type="SMART" id="SM00025">
    <property type="entry name" value="Pumilio"/>
    <property type="match status" value="8"/>
</dbReference>
<dbReference type="PANTHER" id="PTHR12537:SF13">
    <property type="entry name" value="PUMILIO HOMOLOGY DOMAIN FAMILY MEMBER 4"/>
    <property type="match status" value="1"/>
</dbReference>
<keyword evidence="3" id="KW-0175">Coiled coil</keyword>
<feature type="repeat" description="Pumilio" evidence="2">
    <location>
        <begin position="587"/>
        <end position="622"/>
    </location>
</feature>
<name>D2VJU5_NAEGR</name>
<feature type="compositionally biased region" description="Low complexity" evidence="4">
    <location>
        <begin position="352"/>
        <end position="371"/>
    </location>
</feature>
<keyword evidence="1" id="KW-0677">Repeat</keyword>
<feature type="compositionally biased region" description="Polar residues" evidence="4">
    <location>
        <begin position="22"/>
        <end position="63"/>
    </location>
</feature>
<dbReference type="InterPro" id="IPR033133">
    <property type="entry name" value="PUM-HD"/>
</dbReference>
<feature type="repeat" description="Pumilio" evidence="2">
    <location>
        <begin position="659"/>
        <end position="696"/>
    </location>
</feature>
<dbReference type="InterPro" id="IPR016024">
    <property type="entry name" value="ARM-type_fold"/>
</dbReference>
<dbReference type="VEuPathDB" id="AmoebaDB:NAEGRDRAFT_69164"/>
<feature type="repeat" description="Pumilio" evidence="2">
    <location>
        <begin position="551"/>
        <end position="586"/>
    </location>
</feature>
<dbReference type="SUPFAM" id="SSF48371">
    <property type="entry name" value="ARM repeat"/>
    <property type="match status" value="1"/>
</dbReference>
<protein>
    <submittedName>
        <fullName evidence="6">Predicted protein</fullName>
    </submittedName>
</protein>
<feature type="coiled-coil region" evidence="3">
    <location>
        <begin position="237"/>
        <end position="271"/>
    </location>
</feature>
<accession>D2VJU5</accession>
<dbReference type="eggNOG" id="KOG2049">
    <property type="taxonomic scope" value="Eukaryota"/>
</dbReference>
<evidence type="ECO:0000313" key="6">
    <source>
        <dbReference type="EMBL" id="EFC42833.1"/>
    </source>
</evidence>
<dbReference type="CDD" id="cd07920">
    <property type="entry name" value="Pumilio"/>
    <property type="match status" value="1"/>
</dbReference>
<dbReference type="PANTHER" id="PTHR12537">
    <property type="entry name" value="RNA BINDING PROTEIN PUMILIO-RELATED"/>
    <property type="match status" value="1"/>
</dbReference>
<feature type="compositionally biased region" description="Low complexity" evidence="4">
    <location>
        <begin position="722"/>
        <end position="737"/>
    </location>
</feature>
<dbReference type="AlphaFoldDB" id="D2VJU5"/>
<evidence type="ECO:0000256" key="2">
    <source>
        <dbReference type="PROSITE-ProRule" id="PRU00317"/>
    </source>
</evidence>
<dbReference type="Proteomes" id="UP000006671">
    <property type="component" value="Unassembled WGS sequence"/>
</dbReference>
<feature type="region of interest" description="Disordered" evidence="4">
    <location>
        <begin position="717"/>
        <end position="737"/>
    </location>
</feature>
<dbReference type="GeneID" id="8852920"/>
<keyword evidence="7" id="KW-1185">Reference proteome</keyword>
<evidence type="ECO:0000259" key="5">
    <source>
        <dbReference type="PROSITE" id="PS50303"/>
    </source>
</evidence>
<dbReference type="OrthoDB" id="668540at2759"/>
<dbReference type="GO" id="GO:0005737">
    <property type="term" value="C:cytoplasm"/>
    <property type="evidence" value="ECO:0007669"/>
    <property type="project" value="TreeGrafter"/>
</dbReference>
<feature type="repeat" description="Pumilio" evidence="2">
    <location>
        <begin position="623"/>
        <end position="658"/>
    </location>
</feature>
<feature type="domain" description="PUM-HD" evidence="5">
    <location>
        <begin position="383"/>
        <end position="722"/>
    </location>
</feature>
<dbReference type="RefSeq" id="XP_002675577.1">
    <property type="nucleotide sequence ID" value="XM_002675531.1"/>
</dbReference>
<dbReference type="InterPro" id="IPR001313">
    <property type="entry name" value="Pumilio_RNA-bd_rpt"/>
</dbReference>
<dbReference type="InterPro" id="IPR011989">
    <property type="entry name" value="ARM-like"/>
</dbReference>
<dbReference type="KEGG" id="ngr:NAEGRDRAFT_69164"/>
<dbReference type="Gene3D" id="1.25.10.10">
    <property type="entry name" value="Leucine-rich Repeat Variant"/>
    <property type="match status" value="1"/>
</dbReference>
<dbReference type="FunFam" id="1.25.10.10:FF:000237">
    <property type="entry name" value="Pumilio homolog 9"/>
    <property type="match status" value="1"/>
</dbReference>
<dbReference type="GO" id="GO:0003729">
    <property type="term" value="F:mRNA binding"/>
    <property type="evidence" value="ECO:0007669"/>
    <property type="project" value="TreeGrafter"/>
</dbReference>
<feature type="region of interest" description="Disordered" evidence="4">
    <location>
        <begin position="22"/>
        <end position="75"/>
    </location>
</feature>
<evidence type="ECO:0000256" key="4">
    <source>
        <dbReference type="SAM" id="MobiDB-lite"/>
    </source>
</evidence>
<dbReference type="EMBL" id="GG738877">
    <property type="protein sequence ID" value="EFC42833.1"/>
    <property type="molecule type" value="Genomic_DNA"/>
</dbReference>
<feature type="repeat" description="Pumilio" evidence="2">
    <location>
        <begin position="478"/>
        <end position="514"/>
    </location>
</feature>
<feature type="region of interest" description="Disordered" evidence="4">
    <location>
        <begin position="348"/>
        <end position="398"/>
    </location>
</feature>
<dbReference type="OMA" id="IRCESDY"/>
<dbReference type="PROSITE" id="PS50303">
    <property type="entry name" value="PUM_HD"/>
    <property type="match status" value="1"/>
</dbReference>
<dbReference type="STRING" id="5762.D2VJU5"/>
<proteinExistence type="predicted"/>
<dbReference type="InParanoid" id="D2VJU5"/>
<dbReference type="Pfam" id="PF00806">
    <property type="entry name" value="PUF"/>
    <property type="match status" value="8"/>
</dbReference>
<evidence type="ECO:0000313" key="7">
    <source>
        <dbReference type="Proteomes" id="UP000006671"/>
    </source>
</evidence>
<dbReference type="PROSITE" id="PS50302">
    <property type="entry name" value="PUM"/>
    <property type="match status" value="7"/>
</dbReference>
<organism evidence="7">
    <name type="scientific">Naegleria gruberi</name>
    <name type="common">Amoeba</name>
    <dbReference type="NCBI Taxonomy" id="5762"/>
    <lineage>
        <taxon>Eukaryota</taxon>
        <taxon>Discoba</taxon>
        <taxon>Heterolobosea</taxon>
        <taxon>Tetramitia</taxon>
        <taxon>Eutetramitia</taxon>
        <taxon>Vahlkampfiidae</taxon>
        <taxon>Naegleria</taxon>
    </lineage>
</organism>
<feature type="repeat" description="Pumilio" evidence="2">
    <location>
        <begin position="442"/>
        <end position="477"/>
    </location>
</feature>
<feature type="repeat" description="Pumilio" evidence="2">
    <location>
        <begin position="515"/>
        <end position="550"/>
    </location>
</feature>
<dbReference type="InterPro" id="IPR033712">
    <property type="entry name" value="Pumilio_RNA-bd"/>
</dbReference>
<sequence>MSSTTNNNGLNNTVRTLQSIISNNTNNDPFHSTPSNNLYNNNEQAVGWGSSNVQSSPSRNQAPIGSEIKRNTTPNNNEYFGLSIQRAISAPPAMELDTNNIFATQSRYSHLFGDIRCESDYANFYNSYSNKDSLPTPIEANPLFLSPYEMFGKPKGNMYGPPNGMNMGVSSSTAPNMYPYQQMMPNNYQNAYGMENAWAMQQQQGFPPGMDNQNMMQQHMQQHYPPQAQQQLPTLEQQRLYLQNKQLEEALSRQQQQLEFYGQQIMQQQQQLIQQHNPTTGFIQKPTPMPTGGNFNQVIPPNHLPVSPQKQEVASPPIAFNTIVASNMGVPVNNTSAKTIVASNNVVEQANSGSSSPTSDSSSGASTPTISNKKKEGKKKKEKVDTSDDDEKSSKKSAFGKLSSMTDAVGKVYKLAKDQYGCRFLQKKITDGEQGLQMVFDEIYDHIVELMTDPFGNYLCQKLVEHCTNEHKTLIIRAVSKDLINISMNMHGTRAVQKLIECLTTQDQIGEIIEALKDSVVPLIKDLNGNHVIQRCLQQLIPENKQFIYNAVAGRCVEVATHKHGCCVLQRCIDHAAESQRMMLIKEVIANAHTLIQNPFGNYVVQYVLDLGDDSINEKIIARFYGSIASLSINKFSSNVIEKCLRIGNENVKNTMIEEVLEDRNLSALLQDSFGNYVVQTAISISDANQFARFNNNVKPYLPIIKNAPYYKKLESKLNRVPKPATSSPSPKQSSKK</sequence>
<dbReference type="GO" id="GO:0010608">
    <property type="term" value="P:post-transcriptional regulation of gene expression"/>
    <property type="evidence" value="ECO:0007669"/>
    <property type="project" value="TreeGrafter"/>
</dbReference>
<gene>
    <name evidence="6" type="ORF">NAEGRDRAFT_69164</name>
</gene>
<reference evidence="6 7" key="1">
    <citation type="journal article" date="2010" name="Cell">
        <title>The genome of Naegleria gruberi illuminates early eukaryotic versatility.</title>
        <authorList>
            <person name="Fritz-Laylin L.K."/>
            <person name="Prochnik S.E."/>
            <person name="Ginger M.L."/>
            <person name="Dacks J.B."/>
            <person name="Carpenter M.L."/>
            <person name="Field M.C."/>
            <person name="Kuo A."/>
            <person name="Paredez A."/>
            <person name="Chapman J."/>
            <person name="Pham J."/>
            <person name="Shu S."/>
            <person name="Neupane R."/>
            <person name="Cipriano M."/>
            <person name="Mancuso J."/>
            <person name="Tu H."/>
            <person name="Salamov A."/>
            <person name="Lindquist E."/>
            <person name="Shapiro H."/>
            <person name="Lucas S."/>
            <person name="Grigoriev I.V."/>
            <person name="Cande W.Z."/>
            <person name="Fulton C."/>
            <person name="Rokhsar D.S."/>
            <person name="Dawson S.C."/>
        </authorList>
    </citation>
    <scope>NUCLEOTIDE SEQUENCE [LARGE SCALE GENOMIC DNA]</scope>
    <source>
        <strain evidence="6 7">NEG-M</strain>
    </source>
</reference>
<evidence type="ECO:0000256" key="1">
    <source>
        <dbReference type="ARBA" id="ARBA00022737"/>
    </source>
</evidence>